<protein>
    <submittedName>
        <fullName evidence="1">Uncharacterized protein</fullName>
    </submittedName>
</protein>
<organism evidence="1">
    <name type="scientific">marine sediment metagenome</name>
    <dbReference type="NCBI Taxonomy" id="412755"/>
    <lineage>
        <taxon>unclassified sequences</taxon>
        <taxon>metagenomes</taxon>
        <taxon>ecological metagenomes</taxon>
    </lineage>
</organism>
<reference evidence="1" key="1">
    <citation type="journal article" date="2015" name="Nature">
        <title>Complex archaea that bridge the gap between prokaryotes and eukaryotes.</title>
        <authorList>
            <person name="Spang A."/>
            <person name="Saw J.H."/>
            <person name="Jorgensen S.L."/>
            <person name="Zaremba-Niedzwiedzka K."/>
            <person name="Martijn J."/>
            <person name="Lind A.E."/>
            <person name="van Eijk R."/>
            <person name="Schleper C."/>
            <person name="Guy L."/>
            <person name="Ettema T.J."/>
        </authorList>
    </citation>
    <scope>NUCLEOTIDE SEQUENCE</scope>
</reference>
<accession>A0A0F8XL27</accession>
<dbReference type="AlphaFoldDB" id="A0A0F8XL27"/>
<comment type="caution">
    <text evidence="1">The sequence shown here is derived from an EMBL/GenBank/DDBJ whole genome shotgun (WGS) entry which is preliminary data.</text>
</comment>
<sequence length="73" mass="8313">MARGKTLEAGEVEEIKYLICRGYSQAYVAREVGVSNSMVNRICAEVSYKEIPWPCTDREAKIARERKELFPDG</sequence>
<proteinExistence type="predicted"/>
<evidence type="ECO:0000313" key="1">
    <source>
        <dbReference type="EMBL" id="KKK69807.1"/>
    </source>
</evidence>
<gene>
    <name evidence="1" type="ORF">LCGC14_2930350</name>
</gene>
<dbReference type="EMBL" id="LAZR01058476">
    <property type="protein sequence ID" value="KKK69807.1"/>
    <property type="molecule type" value="Genomic_DNA"/>
</dbReference>
<name>A0A0F8XL27_9ZZZZ</name>